<feature type="non-terminal residue" evidence="3">
    <location>
        <position position="257"/>
    </location>
</feature>
<evidence type="ECO:0000313" key="4">
    <source>
        <dbReference type="EMBL" id="CAH0375551.1"/>
    </source>
</evidence>
<evidence type="ECO:0000256" key="1">
    <source>
        <dbReference type="SAM" id="MobiDB-lite"/>
    </source>
</evidence>
<keyword evidence="2" id="KW-0732">Signal</keyword>
<feature type="compositionally biased region" description="Basic and acidic residues" evidence="1">
    <location>
        <begin position="234"/>
        <end position="257"/>
    </location>
</feature>
<feature type="compositionally biased region" description="Basic residues" evidence="1">
    <location>
        <begin position="173"/>
        <end position="205"/>
    </location>
</feature>
<comment type="caution">
    <text evidence="3">The sequence shown here is derived from an EMBL/GenBank/DDBJ whole genome shotgun (WGS) entry which is preliminary data.</text>
</comment>
<dbReference type="Proteomes" id="UP000789595">
    <property type="component" value="Unassembled WGS sequence"/>
</dbReference>
<feature type="chain" id="PRO_5036271438" description="Tudor domain-containing protein" evidence="2">
    <location>
        <begin position="17"/>
        <end position="257"/>
    </location>
</feature>
<accession>A0A8J2WW36</accession>
<name>A0A8J2WW36_9STRA</name>
<proteinExistence type="predicted"/>
<dbReference type="EMBL" id="CAKKNE010000001">
    <property type="protein sequence ID" value="CAH0363746.1"/>
    <property type="molecule type" value="Genomic_DNA"/>
</dbReference>
<organism evidence="3 5">
    <name type="scientific">Pelagomonas calceolata</name>
    <dbReference type="NCBI Taxonomy" id="35677"/>
    <lineage>
        <taxon>Eukaryota</taxon>
        <taxon>Sar</taxon>
        <taxon>Stramenopiles</taxon>
        <taxon>Ochrophyta</taxon>
        <taxon>Pelagophyceae</taxon>
        <taxon>Pelagomonadales</taxon>
        <taxon>Pelagomonadaceae</taxon>
        <taxon>Pelagomonas</taxon>
    </lineage>
</organism>
<protein>
    <recommendedName>
        <fullName evidence="6">Tudor domain-containing protein</fullName>
    </recommendedName>
</protein>
<feature type="non-terminal residue" evidence="3">
    <location>
        <position position="1"/>
    </location>
</feature>
<dbReference type="EMBL" id="CAKKNE010000005">
    <property type="protein sequence ID" value="CAH0375551.1"/>
    <property type="molecule type" value="Genomic_DNA"/>
</dbReference>
<evidence type="ECO:0008006" key="6">
    <source>
        <dbReference type="Google" id="ProtNLM"/>
    </source>
</evidence>
<feature type="region of interest" description="Disordered" evidence="1">
    <location>
        <begin position="167"/>
        <end position="257"/>
    </location>
</feature>
<dbReference type="AlphaFoldDB" id="A0A8J2WW36"/>
<evidence type="ECO:0000256" key="2">
    <source>
        <dbReference type="SAM" id="SignalP"/>
    </source>
</evidence>
<reference evidence="3" key="1">
    <citation type="submission" date="2021-11" db="EMBL/GenBank/DDBJ databases">
        <authorList>
            <consortium name="Genoscope - CEA"/>
            <person name="William W."/>
        </authorList>
    </citation>
    <scope>NUCLEOTIDE SEQUENCE</scope>
</reference>
<evidence type="ECO:0000313" key="5">
    <source>
        <dbReference type="Proteomes" id="UP000789595"/>
    </source>
</evidence>
<feature type="signal peptide" evidence="2">
    <location>
        <begin position="1"/>
        <end position="16"/>
    </location>
</feature>
<feature type="region of interest" description="Disordered" evidence="1">
    <location>
        <begin position="131"/>
        <end position="152"/>
    </location>
</feature>
<keyword evidence="5" id="KW-1185">Reference proteome</keyword>
<evidence type="ECO:0000313" key="3">
    <source>
        <dbReference type="EMBL" id="CAH0363746.1"/>
    </source>
</evidence>
<gene>
    <name evidence="3" type="ORF">PECAL_1P00760</name>
    <name evidence="4" type="ORF">PECAL_5P00800</name>
</gene>
<sequence>RLFFLALIAGPAVVQAAKSLLFVPTRIPASCARCTFARRPPIEHQRGCSQPAPICKIGANESSEASATPEESTAMVKWVVGDSVDYEVNGTWYPGYIARSDSKKLYFKYEASKFKSYEEPIDKASRDDLARLRAGSGSGPPAAAKKKKPAAKKSYELGVRGAIVVASMASTGPRRRPAKKPARKPAAKSPVKKKTVAKPAARKPAAKPAAKKSCEPGVHRRAVAAAPRETPAQAREETDRQEVARQEEVARPQEKEV</sequence>